<dbReference type="SUPFAM" id="SSF48403">
    <property type="entry name" value="Ankyrin repeat"/>
    <property type="match status" value="1"/>
</dbReference>
<organism evidence="1 2">
    <name type="scientific">Artemia franciscana</name>
    <name type="common">Brine shrimp</name>
    <name type="synonym">Artemia sanfranciscana</name>
    <dbReference type="NCBI Taxonomy" id="6661"/>
    <lineage>
        <taxon>Eukaryota</taxon>
        <taxon>Metazoa</taxon>
        <taxon>Ecdysozoa</taxon>
        <taxon>Arthropoda</taxon>
        <taxon>Crustacea</taxon>
        <taxon>Branchiopoda</taxon>
        <taxon>Anostraca</taxon>
        <taxon>Artemiidae</taxon>
        <taxon>Artemia</taxon>
    </lineage>
</organism>
<accession>A0AA88HUU8</accession>
<proteinExistence type="predicted"/>
<gene>
    <name evidence="1" type="ORF">QYM36_008763</name>
</gene>
<comment type="caution">
    <text evidence="1">The sequence shown here is derived from an EMBL/GenBank/DDBJ whole genome shotgun (WGS) entry which is preliminary data.</text>
</comment>
<dbReference type="AlphaFoldDB" id="A0AA88HUU8"/>
<dbReference type="InterPro" id="IPR036770">
    <property type="entry name" value="Ankyrin_rpt-contain_sf"/>
</dbReference>
<dbReference type="Proteomes" id="UP001187531">
    <property type="component" value="Unassembled WGS sequence"/>
</dbReference>
<protein>
    <submittedName>
        <fullName evidence="1">Uncharacterized protein</fullName>
    </submittedName>
</protein>
<name>A0AA88HUU8_ARTSF</name>
<evidence type="ECO:0000313" key="1">
    <source>
        <dbReference type="EMBL" id="KAK2714309.1"/>
    </source>
</evidence>
<dbReference type="Gene3D" id="1.25.40.20">
    <property type="entry name" value="Ankyrin repeat-containing domain"/>
    <property type="match status" value="1"/>
</dbReference>
<evidence type="ECO:0000313" key="2">
    <source>
        <dbReference type="Proteomes" id="UP001187531"/>
    </source>
</evidence>
<keyword evidence="2" id="KW-1185">Reference proteome</keyword>
<reference evidence="1" key="1">
    <citation type="submission" date="2023-07" db="EMBL/GenBank/DDBJ databases">
        <title>Chromosome-level genome assembly of Artemia franciscana.</title>
        <authorList>
            <person name="Jo E."/>
        </authorList>
    </citation>
    <scope>NUCLEOTIDE SEQUENCE</scope>
    <source>
        <tissue evidence="1">Whole body</tissue>
    </source>
</reference>
<dbReference type="Pfam" id="PF12796">
    <property type="entry name" value="Ank_2"/>
    <property type="match status" value="1"/>
</dbReference>
<dbReference type="InterPro" id="IPR002110">
    <property type="entry name" value="Ankyrin_rpt"/>
</dbReference>
<dbReference type="EMBL" id="JAVRJZ010000013">
    <property type="protein sequence ID" value="KAK2714309.1"/>
    <property type="molecule type" value="Genomic_DNA"/>
</dbReference>
<sequence length="440" mass="50957">MSKPKVTMMINEDINYCLINAVREGNLEKTRELLSFDNPFGSTNLVILACEHNKVNILEYLLSSNGKILSNFSLGAREAAIVPSDEDETCHNAFYYAIRSGNVELLDTLISKWPGNYFSVHLSELDEILSRTYEELKLKNVLLSEEMEIFVENKLIDLRFFSNPFEKDKNTKNNLNSIKERIELLLHNVSVLRTEYCNKEEIDEKFIFIAKFIAQNIHILKRQLKSSCDRMPWEEMEFCLISFVSSHLKRQEINLFLNAILNKNKMLNHLENFAGKLKEEKDYSASVDLKTFAILPKLSREQVVAKIVSSFSQIEELYSDYQQIRDIHSLKKISDYIKLKLSADLKQKEGKLIIARVLQVTGEHLKNTIESPKLSKTTSELLLLSLPRDTRKIFIDLRNSLSHAYSLSKRIEIEDNSKVNFFVGVQNDLKRIDDVITEIF</sequence>